<evidence type="ECO:0000256" key="6">
    <source>
        <dbReference type="HAMAP-Rule" id="MF_00313"/>
    </source>
</evidence>
<evidence type="ECO:0000313" key="8">
    <source>
        <dbReference type="Proteomes" id="UP000585665"/>
    </source>
</evidence>
<evidence type="ECO:0000313" key="7">
    <source>
        <dbReference type="EMBL" id="NVN39736.1"/>
    </source>
</evidence>
<dbReference type="EMBL" id="JABXXR010000016">
    <property type="protein sequence ID" value="NVN39736.1"/>
    <property type="molecule type" value="Genomic_DNA"/>
</dbReference>
<name>A0A850PBQ3_9PROT</name>
<dbReference type="FunFam" id="3.40.710.10:FF:000005">
    <property type="entry name" value="Glutaminase"/>
    <property type="match status" value="1"/>
</dbReference>
<dbReference type="Proteomes" id="UP000585665">
    <property type="component" value="Unassembled WGS sequence"/>
</dbReference>
<feature type="binding site" evidence="6">
    <location>
        <position position="65"/>
    </location>
    <ligand>
        <name>substrate</name>
    </ligand>
</feature>
<evidence type="ECO:0000256" key="3">
    <source>
        <dbReference type="ARBA" id="ARBA00012918"/>
    </source>
</evidence>
<dbReference type="PANTHER" id="PTHR12544:SF29">
    <property type="entry name" value="GLUTAMINASE"/>
    <property type="match status" value="1"/>
</dbReference>
<dbReference type="GO" id="GO:0006537">
    <property type="term" value="P:glutamate biosynthetic process"/>
    <property type="evidence" value="ECO:0007669"/>
    <property type="project" value="TreeGrafter"/>
</dbReference>
<feature type="binding site" evidence="6">
    <location>
        <position position="162"/>
    </location>
    <ligand>
        <name>substrate</name>
    </ligand>
</feature>
<keyword evidence="6" id="KW-0007">Acetylation</keyword>
<evidence type="ECO:0000256" key="4">
    <source>
        <dbReference type="ARBA" id="ARBA00022801"/>
    </source>
</evidence>
<dbReference type="PANTHER" id="PTHR12544">
    <property type="entry name" value="GLUTAMINASE"/>
    <property type="match status" value="1"/>
</dbReference>
<dbReference type="InterPro" id="IPR015868">
    <property type="entry name" value="Glutaminase"/>
</dbReference>
<evidence type="ECO:0000256" key="1">
    <source>
        <dbReference type="ARBA" id="ARBA00011076"/>
    </source>
</evidence>
<comment type="similarity">
    <text evidence="1 6">Belongs to the glutaminase family.</text>
</comment>
<dbReference type="AlphaFoldDB" id="A0A850PBQ3"/>
<protein>
    <recommendedName>
        <fullName evidence="3 6">Glutaminase</fullName>
        <ecNumber evidence="3 6">3.5.1.2</ecNumber>
    </recommendedName>
</protein>
<comment type="subunit">
    <text evidence="2 6">Homotetramer.</text>
</comment>
<dbReference type="GO" id="GO:0006543">
    <property type="term" value="P:L-glutamine catabolic process"/>
    <property type="evidence" value="ECO:0007669"/>
    <property type="project" value="TreeGrafter"/>
</dbReference>
<comment type="catalytic activity">
    <reaction evidence="5 6">
        <text>L-glutamine + H2O = L-glutamate + NH4(+)</text>
        <dbReference type="Rhea" id="RHEA:15889"/>
        <dbReference type="ChEBI" id="CHEBI:15377"/>
        <dbReference type="ChEBI" id="CHEBI:28938"/>
        <dbReference type="ChEBI" id="CHEBI:29985"/>
        <dbReference type="ChEBI" id="CHEBI:58359"/>
        <dbReference type="EC" id="3.5.1.2"/>
    </reaction>
</comment>
<dbReference type="NCBIfam" id="TIGR03814">
    <property type="entry name" value="Gln_ase"/>
    <property type="match status" value="1"/>
</dbReference>
<dbReference type="EC" id="3.5.1.2" evidence="3 6"/>
<dbReference type="HAMAP" id="MF_00313">
    <property type="entry name" value="Glutaminase"/>
    <property type="match status" value="1"/>
</dbReference>
<keyword evidence="4 6" id="KW-0378">Hydrolase</keyword>
<sequence>MTTDLAPILTAITAQLRRRRDRGVLPRYIAPLAAVDPRKFGLAVLEADGRMHLAGDAEEPFSIQSISKVHALTMALETVGSTLWTHVRQEPSGSAFNSITQLESEHGIPRNPFINAGAIVVTDQLITRLGRQQARHDFLAFMRSLTDDGASVRYDEAIARAEYDSGFRNVALANYMRTFGTVQNNTSAVLRQYFHQCALTMTCRQLAESGRFLMTGGRAPSRRGMAIASRTARTVAAVMMTCGHYDGSGSFAVRVGLPGKSGVGGGILAIVPGIASIAVWSPGLNEQGNSLLGTEALELLVEATGWSVLGRADAAATRPREAMHSAPPLPRRA</sequence>
<accession>A0A850PBQ3</accession>
<dbReference type="GO" id="GO:0004359">
    <property type="term" value="F:glutaminase activity"/>
    <property type="evidence" value="ECO:0007669"/>
    <property type="project" value="UniProtKB-UniRule"/>
</dbReference>
<organism evidence="7 8">
    <name type="scientific">Ameyamaea chiangmaiensis</name>
    <dbReference type="NCBI Taxonomy" id="442969"/>
    <lineage>
        <taxon>Bacteria</taxon>
        <taxon>Pseudomonadati</taxon>
        <taxon>Pseudomonadota</taxon>
        <taxon>Alphaproteobacteria</taxon>
        <taxon>Acetobacterales</taxon>
        <taxon>Acetobacteraceae</taxon>
        <taxon>Ameyamaea</taxon>
    </lineage>
</organism>
<dbReference type="Pfam" id="PF04960">
    <property type="entry name" value="Glutaminase"/>
    <property type="match status" value="1"/>
</dbReference>
<reference evidence="7 8" key="1">
    <citation type="submission" date="2020-06" db="EMBL/GenBank/DDBJ databases">
        <title>Description of novel acetic acid bacteria.</title>
        <authorList>
            <person name="Sombolestani A."/>
        </authorList>
    </citation>
    <scope>NUCLEOTIDE SEQUENCE [LARGE SCALE GENOMIC DNA]</scope>
    <source>
        <strain evidence="7 8">LMG 27010</strain>
    </source>
</reference>
<feature type="binding site" evidence="6">
    <location>
        <position position="193"/>
    </location>
    <ligand>
        <name>substrate</name>
    </ligand>
</feature>
<feature type="binding site" evidence="6">
    <location>
        <position position="245"/>
    </location>
    <ligand>
        <name>substrate</name>
    </ligand>
</feature>
<dbReference type="NCBIfam" id="NF002133">
    <property type="entry name" value="PRK00971.1-2"/>
    <property type="match status" value="1"/>
</dbReference>
<gene>
    <name evidence="6" type="primary">glsA</name>
    <name evidence="7" type="ORF">HUK82_04035</name>
</gene>
<dbReference type="RefSeq" id="WP_176612721.1">
    <property type="nucleotide sequence ID" value="NZ_JABXXR010000016.1"/>
</dbReference>
<feature type="binding site" evidence="6">
    <location>
        <position position="263"/>
    </location>
    <ligand>
        <name>substrate</name>
    </ligand>
</feature>
<dbReference type="Gene3D" id="3.40.710.10">
    <property type="entry name" value="DD-peptidase/beta-lactamase superfamily"/>
    <property type="match status" value="1"/>
</dbReference>
<dbReference type="InterPro" id="IPR012338">
    <property type="entry name" value="Beta-lactam/transpept-like"/>
</dbReference>
<dbReference type="SUPFAM" id="SSF56601">
    <property type="entry name" value="beta-lactamase/transpeptidase-like"/>
    <property type="match status" value="1"/>
</dbReference>
<comment type="caution">
    <text evidence="7">The sequence shown here is derived from an EMBL/GenBank/DDBJ whole genome shotgun (WGS) entry which is preliminary data.</text>
</comment>
<evidence type="ECO:0000256" key="2">
    <source>
        <dbReference type="ARBA" id="ARBA00011881"/>
    </source>
</evidence>
<proteinExistence type="inferred from homology"/>
<keyword evidence="8" id="KW-1185">Reference proteome</keyword>
<feature type="binding site" evidence="6">
    <location>
        <position position="169"/>
    </location>
    <ligand>
        <name>substrate</name>
    </ligand>
</feature>
<evidence type="ECO:0000256" key="5">
    <source>
        <dbReference type="ARBA" id="ARBA00049534"/>
    </source>
</evidence>
<feature type="binding site" evidence="6">
    <location>
        <position position="115"/>
    </location>
    <ligand>
        <name>substrate</name>
    </ligand>
</feature>